<dbReference type="EMBL" id="LR746275">
    <property type="protein sequence ID" value="CAA7406142.1"/>
    <property type="molecule type" value="Genomic_DNA"/>
</dbReference>
<gene>
    <name evidence="2" type="ORF">SI8410_12016820</name>
</gene>
<sequence>MIWSRRPLRSTTASKGRNSTDDLRVSSRRWLFRSRCPCHCGKAVDVEERTRYSKRGDVPGGGEAPVERGMGFALQELEKRNMATVRLPLAMFLRPFSLPTRRRPITAAGEVPNLISPPVHSPDIVLQPTEEAPQPPSMAPELRQRMVSEFPSGDAVSQNSDSSSDLFEIRSFSAQMTPPWSPNAPPWAAAEGPRGIGGVRRSVARPSTTVTETAAFIGLHL</sequence>
<evidence type="ECO:0000313" key="2">
    <source>
        <dbReference type="EMBL" id="CAA7406142.1"/>
    </source>
</evidence>
<dbReference type="Proteomes" id="UP000663760">
    <property type="component" value="Chromosome 12"/>
</dbReference>
<dbReference type="AlphaFoldDB" id="A0A7I8L8N5"/>
<name>A0A7I8L8N5_SPIIN</name>
<dbReference type="PANTHER" id="PTHR33781">
    <property type="entry name" value="PROTEIN PHYTOCHROME KINASE SUBSTRATE 1-RELATED"/>
    <property type="match status" value="1"/>
</dbReference>
<protein>
    <submittedName>
        <fullName evidence="2">Uncharacterized protein</fullName>
    </submittedName>
</protein>
<organism evidence="2 3">
    <name type="scientific">Spirodela intermedia</name>
    <name type="common">Intermediate duckweed</name>
    <dbReference type="NCBI Taxonomy" id="51605"/>
    <lineage>
        <taxon>Eukaryota</taxon>
        <taxon>Viridiplantae</taxon>
        <taxon>Streptophyta</taxon>
        <taxon>Embryophyta</taxon>
        <taxon>Tracheophyta</taxon>
        <taxon>Spermatophyta</taxon>
        <taxon>Magnoliopsida</taxon>
        <taxon>Liliopsida</taxon>
        <taxon>Araceae</taxon>
        <taxon>Lemnoideae</taxon>
        <taxon>Spirodela</taxon>
    </lineage>
</organism>
<reference evidence="2" key="1">
    <citation type="submission" date="2020-02" db="EMBL/GenBank/DDBJ databases">
        <authorList>
            <person name="Scholz U."/>
            <person name="Mascher M."/>
            <person name="Fiebig A."/>
        </authorList>
    </citation>
    <scope>NUCLEOTIDE SEQUENCE</scope>
</reference>
<dbReference type="PANTHER" id="PTHR33781:SF1">
    <property type="entry name" value="PROTEIN PHYTOCHROME KINASE SUBSTRATE 4"/>
    <property type="match status" value="1"/>
</dbReference>
<keyword evidence="3" id="KW-1185">Reference proteome</keyword>
<dbReference type="GO" id="GO:0009638">
    <property type="term" value="P:phototropism"/>
    <property type="evidence" value="ECO:0007669"/>
    <property type="project" value="InterPro"/>
</dbReference>
<feature type="region of interest" description="Disordered" evidence="1">
    <location>
        <begin position="1"/>
        <end position="20"/>
    </location>
</feature>
<dbReference type="InterPro" id="IPR039615">
    <property type="entry name" value="PKS"/>
</dbReference>
<evidence type="ECO:0000313" key="3">
    <source>
        <dbReference type="Proteomes" id="UP000663760"/>
    </source>
</evidence>
<evidence type="ECO:0000256" key="1">
    <source>
        <dbReference type="SAM" id="MobiDB-lite"/>
    </source>
</evidence>
<accession>A0A7I8L8N5</accession>
<proteinExistence type="predicted"/>